<evidence type="ECO:0000313" key="2">
    <source>
        <dbReference type="EMBL" id="KAF2704860.1"/>
    </source>
</evidence>
<name>A0A6G1JWJ2_9PLEO</name>
<keyword evidence="1" id="KW-0812">Transmembrane</keyword>
<dbReference type="Proteomes" id="UP000799428">
    <property type="component" value="Unassembled WGS sequence"/>
</dbReference>
<keyword evidence="3" id="KW-1185">Reference proteome</keyword>
<proteinExistence type="predicted"/>
<organism evidence="2 3">
    <name type="scientific">Pleomassaria siparia CBS 279.74</name>
    <dbReference type="NCBI Taxonomy" id="1314801"/>
    <lineage>
        <taxon>Eukaryota</taxon>
        <taxon>Fungi</taxon>
        <taxon>Dikarya</taxon>
        <taxon>Ascomycota</taxon>
        <taxon>Pezizomycotina</taxon>
        <taxon>Dothideomycetes</taxon>
        <taxon>Pleosporomycetidae</taxon>
        <taxon>Pleosporales</taxon>
        <taxon>Pleomassariaceae</taxon>
        <taxon>Pleomassaria</taxon>
    </lineage>
</organism>
<keyword evidence="1" id="KW-0472">Membrane</keyword>
<reference evidence="2" key="1">
    <citation type="journal article" date="2020" name="Stud. Mycol.">
        <title>101 Dothideomycetes genomes: a test case for predicting lifestyles and emergence of pathogens.</title>
        <authorList>
            <person name="Haridas S."/>
            <person name="Albert R."/>
            <person name="Binder M."/>
            <person name="Bloem J."/>
            <person name="Labutti K."/>
            <person name="Salamov A."/>
            <person name="Andreopoulos B."/>
            <person name="Baker S."/>
            <person name="Barry K."/>
            <person name="Bills G."/>
            <person name="Bluhm B."/>
            <person name="Cannon C."/>
            <person name="Castanera R."/>
            <person name="Culley D."/>
            <person name="Daum C."/>
            <person name="Ezra D."/>
            <person name="Gonzalez J."/>
            <person name="Henrissat B."/>
            <person name="Kuo A."/>
            <person name="Liang C."/>
            <person name="Lipzen A."/>
            <person name="Lutzoni F."/>
            <person name="Magnuson J."/>
            <person name="Mondo S."/>
            <person name="Nolan M."/>
            <person name="Ohm R."/>
            <person name="Pangilinan J."/>
            <person name="Park H.-J."/>
            <person name="Ramirez L."/>
            <person name="Alfaro M."/>
            <person name="Sun H."/>
            <person name="Tritt A."/>
            <person name="Yoshinaga Y."/>
            <person name="Zwiers L.-H."/>
            <person name="Turgeon B."/>
            <person name="Goodwin S."/>
            <person name="Spatafora J."/>
            <person name="Crous P."/>
            <person name="Grigoriev I."/>
        </authorList>
    </citation>
    <scope>NUCLEOTIDE SEQUENCE</scope>
    <source>
        <strain evidence="2">CBS 279.74</strain>
    </source>
</reference>
<evidence type="ECO:0000313" key="3">
    <source>
        <dbReference type="Proteomes" id="UP000799428"/>
    </source>
</evidence>
<gene>
    <name evidence="2" type="ORF">K504DRAFT_461108</name>
</gene>
<dbReference type="AlphaFoldDB" id="A0A6G1JWJ2"/>
<sequence length="53" mass="5193">MPATSCHGQPGLCFAGTLVIAATGCVLGVGVGVGVGVGAECEVRKVQRSNCEC</sequence>
<accession>A0A6G1JWJ2</accession>
<keyword evidence="1" id="KW-1133">Transmembrane helix</keyword>
<dbReference type="EMBL" id="MU005781">
    <property type="protein sequence ID" value="KAF2704860.1"/>
    <property type="molecule type" value="Genomic_DNA"/>
</dbReference>
<protein>
    <submittedName>
        <fullName evidence="2">Uncharacterized protein</fullName>
    </submittedName>
</protein>
<evidence type="ECO:0000256" key="1">
    <source>
        <dbReference type="SAM" id="Phobius"/>
    </source>
</evidence>
<feature type="transmembrane region" description="Helical" evidence="1">
    <location>
        <begin position="12"/>
        <end position="39"/>
    </location>
</feature>